<accession>A0A381WJS5</accession>
<gene>
    <name evidence="1" type="ORF">METZ01_LOCUS105618</name>
</gene>
<name>A0A381WJS5_9ZZZZ</name>
<protein>
    <submittedName>
        <fullName evidence="1">Uncharacterized protein</fullName>
    </submittedName>
</protein>
<reference evidence="1" key="1">
    <citation type="submission" date="2018-05" db="EMBL/GenBank/DDBJ databases">
        <authorList>
            <person name="Lanie J.A."/>
            <person name="Ng W.-L."/>
            <person name="Kazmierczak K.M."/>
            <person name="Andrzejewski T.M."/>
            <person name="Davidsen T.M."/>
            <person name="Wayne K.J."/>
            <person name="Tettelin H."/>
            <person name="Glass J.I."/>
            <person name="Rusch D."/>
            <person name="Podicherti R."/>
            <person name="Tsui H.-C.T."/>
            <person name="Winkler M.E."/>
        </authorList>
    </citation>
    <scope>NUCLEOTIDE SEQUENCE</scope>
</reference>
<proteinExistence type="predicted"/>
<dbReference type="EMBL" id="UINC01012029">
    <property type="protein sequence ID" value="SVA52764.1"/>
    <property type="molecule type" value="Genomic_DNA"/>
</dbReference>
<organism evidence="1">
    <name type="scientific">marine metagenome</name>
    <dbReference type="NCBI Taxonomy" id="408172"/>
    <lineage>
        <taxon>unclassified sequences</taxon>
        <taxon>metagenomes</taxon>
        <taxon>ecological metagenomes</taxon>
    </lineage>
</organism>
<sequence>MAHELQLGFWKRLKNLSPFGLGRVKPKHYRDMLRVVARNRDNLGYAWKVLSRGACDGCALGTAGLRDWTLTGTHLCMVRL</sequence>
<dbReference type="AlphaFoldDB" id="A0A381WJS5"/>
<feature type="non-terminal residue" evidence="1">
    <location>
        <position position="80"/>
    </location>
</feature>
<evidence type="ECO:0000313" key="1">
    <source>
        <dbReference type="EMBL" id="SVA52764.1"/>
    </source>
</evidence>